<dbReference type="PANTHER" id="PTHR14303">
    <property type="entry name" value="DNA POLYMERASE DELTA SUBUNIT 4"/>
    <property type="match status" value="1"/>
</dbReference>
<feature type="compositionally biased region" description="Polar residues" evidence="1">
    <location>
        <begin position="1"/>
        <end position="12"/>
    </location>
</feature>
<protein>
    <recommendedName>
        <fullName evidence="4">DNA polymerase delta subunit 4</fullName>
    </recommendedName>
</protein>
<dbReference type="EMBL" id="CM035427">
    <property type="protein sequence ID" value="KAH7306399.1"/>
    <property type="molecule type" value="Genomic_DNA"/>
</dbReference>
<dbReference type="GO" id="GO:0003887">
    <property type="term" value="F:DNA-directed DNA polymerase activity"/>
    <property type="evidence" value="ECO:0007669"/>
    <property type="project" value="TreeGrafter"/>
</dbReference>
<dbReference type="InterPro" id="IPR007218">
    <property type="entry name" value="DNA_pol_delta_4"/>
</dbReference>
<name>A0A8T2S5U9_CERRI</name>
<evidence type="ECO:0000256" key="1">
    <source>
        <dbReference type="SAM" id="MobiDB-lite"/>
    </source>
</evidence>
<accession>A0A8T2S5U9</accession>
<proteinExistence type="predicted"/>
<organism evidence="2 3">
    <name type="scientific">Ceratopteris richardii</name>
    <name type="common">Triangle waterfern</name>
    <dbReference type="NCBI Taxonomy" id="49495"/>
    <lineage>
        <taxon>Eukaryota</taxon>
        <taxon>Viridiplantae</taxon>
        <taxon>Streptophyta</taxon>
        <taxon>Embryophyta</taxon>
        <taxon>Tracheophyta</taxon>
        <taxon>Polypodiopsida</taxon>
        <taxon>Polypodiidae</taxon>
        <taxon>Polypodiales</taxon>
        <taxon>Pteridineae</taxon>
        <taxon>Pteridaceae</taxon>
        <taxon>Parkerioideae</taxon>
        <taxon>Ceratopteris</taxon>
    </lineage>
</organism>
<dbReference type="OrthoDB" id="337486at2759"/>
<feature type="region of interest" description="Disordered" evidence="1">
    <location>
        <begin position="1"/>
        <end position="39"/>
    </location>
</feature>
<evidence type="ECO:0000313" key="3">
    <source>
        <dbReference type="Proteomes" id="UP000825935"/>
    </source>
</evidence>
<sequence>MSTNTSNLSSLYPQRKRKKDTLASDAKKQRSSSHSNFSASNEAWISTENLQYTEDILCQFDMNMVYGPCIGMTRLERWERASRLGKNPPVEVKEILDHLNGPPSCLWEGRI</sequence>
<dbReference type="AlphaFoldDB" id="A0A8T2S5U9"/>
<dbReference type="Pfam" id="PF04081">
    <property type="entry name" value="DNA_pol_delta_4"/>
    <property type="match status" value="1"/>
</dbReference>
<dbReference type="GO" id="GO:0000731">
    <property type="term" value="P:DNA synthesis involved in DNA repair"/>
    <property type="evidence" value="ECO:0007669"/>
    <property type="project" value="InterPro"/>
</dbReference>
<keyword evidence="3" id="KW-1185">Reference proteome</keyword>
<gene>
    <name evidence="2" type="ORF">KP509_22G009400</name>
</gene>
<dbReference type="Proteomes" id="UP000825935">
    <property type="component" value="Chromosome 22"/>
</dbReference>
<reference evidence="2" key="1">
    <citation type="submission" date="2021-08" db="EMBL/GenBank/DDBJ databases">
        <title>WGS assembly of Ceratopteris richardii.</title>
        <authorList>
            <person name="Marchant D.B."/>
            <person name="Chen G."/>
            <person name="Jenkins J."/>
            <person name="Shu S."/>
            <person name="Leebens-Mack J."/>
            <person name="Grimwood J."/>
            <person name="Schmutz J."/>
            <person name="Soltis P."/>
            <person name="Soltis D."/>
            <person name="Chen Z.-H."/>
        </authorList>
    </citation>
    <scope>NUCLEOTIDE SEQUENCE</scope>
    <source>
        <strain evidence="2">Whitten #5841</strain>
        <tissue evidence="2">Leaf</tissue>
    </source>
</reference>
<dbReference type="OMA" id="AWISTEN"/>
<evidence type="ECO:0000313" key="2">
    <source>
        <dbReference type="EMBL" id="KAH7306399.1"/>
    </source>
</evidence>
<dbReference type="PANTHER" id="PTHR14303:SF0">
    <property type="entry name" value="DNA POLYMERASE DELTA SUBUNIT 4"/>
    <property type="match status" value="1"/>
</dbReference>
<dbReference type="GO" id="GO:0006261">
    <property type="term" value="P:DNA-templated DNA replication"/>
    <property type="evidence" value="ECO:0007669"/>
    <property type="project" value="TreeGrafter"/>
</dbReference>
<dbReference type="GO" id="GO:0043625">
    <property type="term" value="C:delta DNA polymerase complex"/>
    <property type="evidence" value="ECO:0007669"/>
    <property type="project" value="TreeGrafter"/>
</dbReference>
<evidence type="ECO:0008006" key="4">
    <source>
        <dbReference type="Google" id="ProtNLM"/>
    </source>
</evidence>
<comment type="caution">
    <text evidence="2">The sequence shown here is derived from an EMBL/GenBank/DDBJ whole genome shotgun (WGS) entry which is preliminary data.</text>
</comment>